<reference evidence="3" key="2">
    <citation type="submission" date="2024-06" db="UniProtKB">
        <authorList>
            <consortium name="EnsemblMetazoa"/>
        </authorList>
    </citation>
    <scope>IDENTIFICATION</scope>
</reference>
<dbReference type="Gene3D" id="1.10.533.10">
    <property type="entry name" value="Death Domain, Fas"/>
    <property type="match status" value="1"/>
</dbReference>
<feature type="compositionally biased region" description="Acidic residues" evidence="1">
    <location>
        <begin position="419"/>
        <end position="465"/>
    </location>
</feature>
<feature type="transmembrane region" description="Helical" evidence="2">
    <location>
        <begin position="21"/>
        <end position="45"/>
    </location>
</feature>
<evidence type="ECO:0000313" key="4">
    <source>
        <dbReference type="Proteomes" id="UP000007879"/>
    </source>
</evidence>
<keyword evidence="2" id="KW-0812">Transmembrane</keyword>
<dbReference type="RefSeq" id="XP_019853035.1">
    <property type="nucleotide sequence ID" value="XM_019997476.1"/>
</dbReference>
<accession>A0AAN0J7N0</accession>
<proteinExistence type="predicted"/>
<dbReference type="AlphaFoldDB" id="A0AAN0J7N0"/>
<sequence>MEFIFSPSTGVTVMTHCLQSLALFISTIGSSFDLIYYLVLLLLLLSGDVELNPGPMIDDQPSCLLLAKCLKPLADWKPFALCLPGITQSDVSIINKTKRNAHLKKMALHKKWLQVNPTASWRDVINALKQCKENELARTIEHEMEWSTGGANNDGNTSTNPTGKNSDDNMEAMTRSNPGQITGNPMDILRTHSHLLTDGISCDLYRITSELLAKGLIPQQTFDDVLVMGIMTDYTKAMKLMSVLQRQLESSLTPEQYLINTCHVLMNQQHHTLTDIATSILHQLGQSIPDNVSSHTVLPSQVDDTSNTSVTNIRGQSDVTKPIHSIPDDVQGYADNMRQLYNLHTLALPLATAESAVELFTILQTNNTLKALSIDIKEISWEWEEEEGEEELEVEEGEEEGEEGEEENVEERDSKEYVGEEEEEEEMEDWEGEVEEVDEEGEEEVEEEKEAFQEEEEELELEEEDKVYTRSMGTSLQNMLTQNYALKHLEINDDISSDIPSSFLSFLTTGLRHNNSLQQLSIPIPALKEIQTFIDVISQKNNLTELKMNLKLDQSCGNCSDEKEEEATAITPFFYELLLPAVSTMLTSHATIKLLRIEYDNSDDNLSQSNWIDKFSNYDTANYDQVCFWKL</sequence>
<feature type="compositionally biased region" description="Polar residues" evidence="1">
    <location>
        <begin position="174"/>
        <end position="183"/>
    </location>
</feature>
<feature type="region of interest" description="Disordered" evidence="1">
    <location>
        <begin position="383"/>
        <end position="466"/>
    </location>
</feature>
<feature type="compositionally biased region" description="Acidic residues" evidence="1">
    <location>
        <begin position="383"/>
        <end position="410"/>
    </location>
</feature>
<keyword evidence="2" id="KW-1133">Transmembrane helix</keyword>
<evidence type="ECO:0000313" key="3">
    <source>
        <dbReference type="EnsemblMetazoa" id="XP_019853035.1"/>
    </source>
</evidence>
<reference evidence="4" key="1">
    <citation type="journal article" date="2010" name="Nature">
        <title>The Amphimedon queenslandica genome and the evolution of animal complexity.</title>
        <authorList>
            <person name="Srivastava M."/>
            <person name="Simakov O."/>
            <person name="Chapman J."/>
            <person name="Fahey B."/>
            <person name="Gauthier M.E."/>
            <person name="Mitros T."/>
            <person name="Richards G.S."/>
            <person name="Conaco C."/>
            <person name="Dacre M."/>
            <person name="Hellsten U."/>
            <person name="Larroux C."/>
            <person name="Putnam N.H."/>
            <person name="Stanke M."/>
            <person name="Adamska M."/>
            <person name="Darling A."/>
            <person name="Degnan S.M."/>
            <person name="Oakley T.H."/>
            <person name="Plachetzki D.C."/>
            <person name="Zhai Y."/>
            <person name="Adamski M."/>
            <person name="Calcino A."/>
            <person name="Cummins S.F."/>
            <person name="Goodstein D.M."/>
            <person name="Harris C."/>
            <person name="Jackson D.J."/>
            <person name="Leys S.P."/>
            <person name="Shu S."/>
            <person name="Woodcroft B.J."/>
            <person name="Vervoort M."/>
            <person name="Kosik K.S."/>
            <person name="Manning G."/>
            <person name="Degnan B.M."/>
            <person name="Rokhsar D.S."/>
        </authorList>
    </citation>
    <scope>NUCLEOTIDE SEQUENCE [LARGE SCALE GENOMIC DNA]</scope>
</reference>
<evidence type="ECO:0008006" key="5">
    <source>
        <dbReference type="Google" id="ProtNLM"/>
    </source>
</evidence>
<evidence type="ECO:0000256" key="1">
    <source>
        <dbReference type="SAM" id="MobiDB-lite"/>
    </source>
</evidence>
<keyword evidence="4" id="KW-1185">Reference proteome</keyword>
<protein>
    <recommendedName>
        <fullName evidence="5">Death domain-containing protein</fullName>
    </recommendedName>
</protein>
<dbReference type="KEGG" id="aqu:109582637"/>
<organism evidence="3 4">
    <name type="scientific">Amphimedon queenslandica</name>
    <name type="common">Sponge</name>
    <dbReference type="NCBI Taxonomy" id="400682"/>
    <lineage>
        <taxon>Eukaryota</taxon>
        <taxon>Metazoa</taxon>
        <taxon>Porifera</taxon>
        <taxon>Demospongiae</taxon>
        <taxon>Heteroscleromorpha</taxon>
        <taxon>Haplosclerida</taxon>
        <taxon>Niphatidae</taxon>
        <taxon>Amphimedon</taxon>
    </lineage>
</organism>
<dbReference type="EnsemblMetazoa" id="XM_019997476.1">
    <property type="protein sequence ID" value="XP_019853035.1"/>
    <property type="gene ID" value="LOC109582637"/>
</dbReference>
<dbReference type="GeneID" id="109582637"/>
<dbReference type="InterPro" id="IPR011029">
    <property type="entry name" value="DEATH-like_dom_sf"/>
</dbReference>
<evidence type="ECO:0000256" key="2">
    <source>
        <dbReference type="SAM" id="Phobius"/>
    </source>
</evidence>
<dbReference type="Proteomes" id="UP000007879">
    <property type="component" value="Unassembled WGS sequence"/>
</dbReference>
<feature type="compositionally biased region" description="Polar residues" evidence="1">
    <location>
        <begin position="149"/>
        <end position="164"/>
    </location>
</feature>
<keyword evidence="2" id="KW-0472">Membrane</keyword>
<name>A0AAN0J7N0_AMPQE</name>
<feature type="region of interest" description="Disordered" evidence="1">
    <location>
        <begin position="145"/>
        <end position="186"/>
    </location>
</feature>